<dbReference type="PRINTS" id="PR00038">
    <property type="entry name" value="HTHLUXR"/>
</dbReference>
<keyword evidence="2" id="KW-0067">ATP-binding</keyword>
<evidence type="ECO:0000313" key="5">
    <source>
        <dbReference type="Proteomes" id="UP001163203"/>
    </source>
</evidence>
<evidence type="ECO:0000313" key="4">
    <source>
        <dbReference type="EMBL" id="WAL66576.1"/>
    </source>
</evidence>
<dbReference type="PROSITE" id="PS50043">
    <property type="entry name" value="HTH_LUXR_2"/>
    <property type="match status" value="1"/>
</dbReference>
<dbReference type="InterPro" id="IPR036388">
    <property type="entry name" value="WH-like_DNA-bd_sf"/>
</dbReference>
<dbReference type="SUPFAM" id="SSF48452">
    <property type="entry name" value="TPR-like"/>
    <property type="match status" value="1"/>
</dbReference>
<dbReference type="Gene3D" id="1.25.40.10">
    <property type="entry name" value="Tetratricopeptide repeat domain"/>
    <property type="match status" value="1"/>
</dbReference>
<dbReference type="RefSeq" id="WP_268756709.1">
    <property type="nucleotide sequence ID" value="NZ_CP113836.1"/>
</dbReference>
<organism evidence="4 5">
    <name type="scientific">Amycolatopsis cynarae</name>
    <dbReference type="NCBI Taxonomy" id="2995223"/>
    <lineage>
        <taxon>Bacteria</taxon>
        <taxon>Bacillati</taxon>
        <taxon>Actinomycetota</taxon>
        <taxon>Actinomycetes</taxon>
        <taxon>Pseudonocardiales</taxon>
        <taxon>Pseudonocardiaceae</taxon>
        <taxon>Amycolatopsis</taxon>
    </lineage>
</organism>
<dbReference type="Proteomes" id="UP001163203">
    <property type="component" value="Chromosome"/>
</dbReference>
<dbReference type="Pfam" id="PF13191">
    <property type="entry name" value="AAA_16"/>
    <property type="match status" value="1"/>
</dbReference>
<dbReference type="Gene3D" id="1.10.10.10">
    <property type="entry name" value="Winged helix-like DNA-binding domain superfamily/Winged helix DNA-binding domain"/>
    <property type="match status" value="1"/>
</dbReference>
<dbReference type="EMBL" id="CP113836">
    <property type="protein sequence ID" value="WAL66576.1"/>
    <property type="molecule type" value="Genomic_DNA"/>
</dbReference>
<dbReference type="SMART" id="SM00421">
    <property type="entry name" value="HTH_LUXR"/>
    <property type="match status" value="1"/>
</dbReference>
<accession>A0ABY7B317</accession>
<dbReference type="PANTHER" id="PTHR16305:SF35">
    <property type="entry name" value="TRANSCRIPTIONAL ACTIVATOR DOMAIN"/>
    <property type="match status" value="1"/>
</dbReference>
<dbReference type="SUPFAM" id="SSF46894">
    <property type="entry name" value="C-terminal effector domain of the bipartite response regulators"/>
    <property type="match status" value="1"/>
</dbReference>
<sequence length="922" mass="98538">MAGDLGTARLISPEFAGRREESARLTGLFRAVAEGGVATVVIGGEAGVGKSRLVAEFTRGLGARVLLGGCVELGAEGLPFAPFVTALRDCAGEVPDESRRSLAPVLPVLGPPETGEDARWGLFEGVLALLGGMATARPVVLVVEDAHWADASSLDLIEFLVRNQSAVPGSMIVVTHRTEETRRGQPLRRLLTGLDRVPWTTRLPLGRLGRRAVVSQLRGILGREPDPLLAQEIHRRSEGNPLFVEALAETGTDGVPSSLEDLLLSTVDRLAPDPAQLVRVAAVASGPVRDATLGLVTGFGADRLSAALRVAVDASVLTVAGDAYVFRHALIGEAVYHGLLPGERVDLHARYAKALEDNESALAGLAHHRYEARDFPGALTAAFEAAWAARDALAYTEQFQLLERVLRLWEVVPDSAPLLGIDHLTLLEHAVEVALRAGEYARGERLATAALSEVDHAEGVRVAILLEQRARLRAQLGLPEALEDHRAAVRTAPDGHPARPYLLNSLAARLMDIPDPEAREVVREALAAARRSYDEVAEVQALITLAVLDARLGDLDAQLPRLARARALAEGMNTPRLRLRALHAESSLLQAFGRLDAAISTARAGLAVARETGLARGCGHEHAIDLVGALISSGDWDEALESAEHALELAPPPAHLAHLLCLKGFLALQRGDLDAASALVDRARELGGEGGAFTQGLLFLARLEADLALARDRPEEAREVVRQALTAPFILTSHRFTWPLLVLGARAGFTGPMPEPRVAGPVQRAWSLTFEAERSRSRAAWAEAVDAWEELGQPLRIAQAQYGLAEAALGAGDREAAETALRRAAGLTERLGARLLGDRLADLARRARIPVTTKQVPRFGLTPRESEILRLVADGLGNREIAERLFISAKTASVHVSNILGKLGVRNRVAAAATARRLGIVP</sequence>
<name>A0ABY7B317_9PSEU</name>
<dbReference type="InterPro" id="IPR016032">
    <property type="entry name" value="Sig_transdc_resp-reg_C-effctor"/>
</dbReference>
<evidence type="ECO:0000259" key="3">
    <source>
        <dbReference type="PROSITE" id="PS50043"/>
    </source>
</evidence>
<keyword evidence="5" id="KW-1185">Reference proteome</keyword>
<keyword evidence="1" id="KW-0547">Nucleotide-binding</keyword>
<dbReference type="InterPro" id="IPR011990">
    <property type="entry name" value="TPR-like_helical_dom_sf"/>
</dbReference>
<reference evidence="4" key="1">
    <citation type="submission" date="2022-11" db="EMBL/GenBank/DDBJ databases">
        <authorList>
            <person name="Mo P."/>
        </authorList>
    </citation>
    <scope>NUCLEOTIDE SEQUENCE</scope>
    <source>
        <strain evidence="4">HUAS 11-8</strain>
    </source>
</reference>
<evidence type="ECO:0000256" key="2">
    <source>
        <dbReference type="ARBA" id="ARBA00022840"/>
    </source>
</evidence>
<proteinExistence type="predicted"/>
<dbReference type="Pfam" id="PF00196">
    <property type="entry name" value="GerE"/>
    <property type="match status" value="1"/>
</dbReference>
<dbReference type="InterPro" id="IPR000792">
    <property type="entry name" value="Tscrpt_reg_LuxR_C"/>
</dbReference>
<protein>
    <submittedName>
        <fullName evidence="4">AAA family ATPase</fullName>
    </submittedName>
</protein>
<feature type="domain" description="HTH luxR-type" evidence="3">
    <location>
        <begin position="854"/>
        <end position="919"/>
    </location>
</feature>
<dbReference type="InterPro" id="IPR041664">
    <property type="entry name" value="AAA_16"/>
</dbReference>
<dbReference type="CDD" id="cd06170">
    <property type="entry name" value="LuxR_C_like"/>
    <property type="match status" value="1"/>
</dbReference>
<evidence type="ECO:0000256" key="1">
    <source>
        <dbReference type="ARBA" id="ARBA00022741"/>
    </source>
</evidence>
<dbReference type="PANTHER" id="PTHR16305">
    <property type="entry name" value="TESTICULAR SOLUBLE ADENYLYL CYCLASE"/>
    <property type="match status" value="1"/>
</dbReference>
<dbReference type="SUPFAM" id="SSF52540">
    <property type="entry name" value="P-loop containing nucleoside triphosphate hydrolases"/>
    <property type="match status" value="1"/>
</dbReference>
<gene>
    <name evidence="4" type="ORF">ORV05_01795</name>
</gene>
<dbReference type="InterPro" id="IPR027417">
    <property type="entry name" value="P-loop_NTPase"/>
</dbReference>